<dbReference type="GO" id="GO:0080120">
    <property type="term" value="P:CAAX-box protein maturation"/>
    <property type="evidence" value="ECO:0007669"/>
    <property type="project" value="UniProtKB-ARBA"/>
</dbReference>
<protein>
    <recommendedName>
        <fullName evidence="3">CAAX prenyl protease 2/Lysostaphin resistance protein A-like domain-containing protein</fullName>
    </recommendedName>
</protein>
<reference evidence="4 5" key="1">
    <citation type="journal article" date="2003" name="Int. J. Syst. Evol. Microbiol.">
        <title>Kocuria polaris sp. nov., an orange-pigmented psychrophilic bacterium isolated from an Antarctic cyanobacterial mat sample.</title>
        <authorList>
            <person name="Reddy G.S."/>
            <person name="Prakash J.S."/>
            <person name="Prabahar V."/>
            <person name="Matsumoto G.I."/>
            <person name="Stackebrandt E."/>
            <person name="Shivaji S."/>
        </authorList>
    </citation>
    <scope>NUCLEOTIDE SEQUENCE [LARGE SCALE GENOMIC DNA]</scope>
    <source>
        <strain evidence="4 5">CMS 76or</strain>
    </source>
</reference>
<feature type="transmembrane region" description="Helical" evidence="2">
    <location>
        <begin position="168"/>
        <end position="187"/>
    </location>
</feature>
<accession>A0A0A6VZ49</accession>
<keyword evidence="2" id="KW-0472">Membrane</keyword>
<dbReference type="RefSeq" id="WP_035923616.1">
    <property type="nucleotide sequence ID" value="NZ_JSUH01000001.1"/>
</dbReference>
<evidence type="ECO:0000256" key="1">
    <source>
        <dbReference type="SAM" id="MobiDB-lite"/>
    </source>
</evidence>
<proteinExistence type="predicted"/>
<feature type="region of interest" description="Disordered" evidence="1">
    <location>
        <begin position="1"/>
        <end position="21"/>
    </location>
</feature>
<evidence type="ECO:0000259" key="3">
    <source>
        <dbReference type="Pfam" id="PF02517"/>
    </source>
</evidence>
<dbReference type="AlphaFoldDB" id="A0A0A6VZ49"/>
<gene>
    <name evidence="4" type="ORF">GY22_01735</name>
</gene>
<sequence length="301" mass="31814">MTTSAPDPQDTGHRSRSGSPARRRPVTVFLVLALGLGWAALTVPALTGLPGEPFLLFLTFVGLLGSALLVTRLADGPGGIRRLLGRAFAWRFGAGRWAVVLLGMPVLTLALAAATGTLRSPPAGWAGEAGWYLFSTLIYGALVLNLWEETAWGGFLQSRLTARHGLPAAALLTGLPFAAIHLPLYLAEGWSAETARNLGLLFLLAPVYRYLLGMHLLDTGGSVLAIGIQHASWNAAGSLGAVEGEWQVLVAVVLLTLLVALERRVRGRGTRPLGRDAERRAAAEWTAPRSRGPETAVDGPG</sequence>
<organism evidence="4 5">
    <name type="scientific">Kocuria rosea subsp. polaris</name>
    <dbReference type="NCBI Taxonomy" id="136273"/>
    <lineage>
        <taxon>Bacteria</taxon>
        <taxon>Bacillati</taxon>
        <taxon>Actinomycetota</taxon>
        <taxon>Actinomycetes</taxon>
        <taxon>Micrococcales</taxon>
        <taxon>Micrococcaceae</taxon>
        <taxon>Kocuria</taxon>
    </lineage>
</organism>
<feature type="domain" description="CAAX prenyl protease 2/Lysostaphin resistance protein A-like" evidence="3">
    <location>
        <begin position="133"/>
        <end position="235"/>
    </location>
</feature>
<feature type="transmembrane region" description="Helical" evidence="2">
    <location>
        <begin position="244"/>
        <end position="261"/>
    </location>
</feature>
<evidence type="ECO:0000256" key="2">
    <source>
        <dbReference type="SAM" id="Phobius"/>
    </source>
</evidence>
<feature type="transmembrane region" description="Helical" evidence="2">
    <location>
        <begin position="26"/>
        <end position="47"/>
    </location>
</feature>
<feature type="transmembrane region" description="Helical" evidence="2">
    <location>
        <begin position="53"/>
        <end position="74"/>
    </location>
</feature>
<dbReference type="Proteomes" id="UP000030466">
    <property type="component" value="Unassembled WGS sequence"/>
</dbReference>
<dbReference type="OrthoDB" id="3693644at2"/>
<dbReference type="EMBL" id="JSUH01000001">
    <property type="protein sequence ID" value="KHD99064.1"/>
    <property type="molecule type" value="Genomic_DNA"/>
</dbReference>
<keyword evidence="5" id="KW-1185">Reference proteome</keyword>
<evidence type="ECO:0000313" key="5">
    <source>
        <dbReference type="Proteomes" id="UP000030466"/>
    </source>
</evidence>
<dbReference type="InterPro" id="IPR003675">
    <property type="entry name" value="Rce1/LyrA-like_dom"/>
</dbReference>
<feature type="compositionally biased region" description="Basic and acidic residues" evidence="1">
    <location>
        <begin position="273"/>
        <end position="282"/>
    </location>
</feature>
<dbReference type="GO" id="GO:0004175">
    <property type="term" value="F:endopeptidase activity"/>
    <property type="evidence" value="ECO:0007669"/>
    <property type="project" value="UniProtKB-ARBA"/>
</dbReference>
<keyword evidence="2" id="KW-1133">Transmembrane helix</keyword>
<evidence type="ECO:0000313" key="4">
    <source>
        <dbReference type="EMBL" id="KHD99064.1"/>
    </source>
</evidence>
<feature type="region of interest" description="Disordered" evidence="1">
    <location>
        <begin position="271"/>
        <end position="301"/>
    </location>
</feature>
<keyword evidence="2" id="KW-0812">Transmembrane</keyword>
<comment type="caution">
    <text evidence="4">The sequence shown here is derived from an EMBL/GenBank/DDBJ whole genome shotgun (WGS) entry which is preliminary data.</text>
</comment>
<dbReference type="Pfam" id="PF02517">
    <property type="entry name" value="Rce1-like"/>
    <property type="match status" value="1"/>
</dbReference>
<feature type="transmembrane region" description="Helical" evidence="2">
    <location>
        <begin position="95"/>
        <end position="117"/>
    </location>
</feature>
<name>A0A0A6VZ49_KOCRO</name>
<feature type="transmembrane region" description="Helical" evidence="2">
    <location>
        <begin position="129"/>
        <end position="147"/>
    </location>
</feature>